<dbReference type="Pfam" id="PF14478">
    <property type="entry name" value="DUF4430"/>
    <property type="match status" value="1"/>
</dbReference>
<gene>
    <name evidence="10" type="primary">Gif</name>
    <name evidence="10" type="ORF">ALELAT_R11597</name>
</gene>
<evidence type="ECO:0000259" key="9">
    <source>
        <dbReference type="Pfam" id="PF14478"/>
    </source>
</evidence>
<keyword evidence="4" id="KW-0964">Secreted</keyword>
<keyword evidence="3" id="KW-0406">Ion transport</keyword>
<evidence type="ECO:0000256" key="5">
    <source>
        <dbReference type="ARBA" id="ARBA00022729"/>
    </source>
</evidence>
<feature type="binding site" evidence="7">
    <location>
        <position position="178"/>
    </location>
    <ligand>
        <name>cyanocob(III)alamin</name>
        <dbReference type="ChEBI" id="CHEBI:17439"/>
    </ligand>
</feature>
<dbReference type="Proteomes" id="UP000562322">
    <property type="component" value="Unassembled WGS sequence"/>
</dbReference>
<dbReference type="AlphaFoldDB" id="A0A7L0W6G5"/>
<evidence type="ECO:0000256" key="6">
    <source>
        <dbReference type="ARBA" id="ARBA00023285"/>
    </source>
</evidence>
<evidence type="ECO:0000313" key="11">
    <source>
        <dbReference type="Proteomes" id="UP000562322"/>
    </source>
</evidence>
<comment type="caution">
    <text evidence="10">The sequence shown here is derived from an EMBL/GenBank/DDBJ whole genome shotgun (WGS) entry which is preliminary data.</text>
</comment>
<accession>A0A7L0W6G5</accession>
<dbReference type="GO" id="GO:0015889">
    <property type="term" value="P:cobalamin transport"/>
    <property type="evidence" value="ECO:0007669"/>
    <property type="project" value="InterPro"/>
</dbReference>
<evidence type="ECO:0000313" key="10">
    <source>
        <dbReference type="EMBL" id="NXL86956.1"/>
    </source>
</evidence>
<name>A0A7L0W6G5_ALELA</name>
<feature type="binding site" evidence="7">
    <location>
        <position position="5"/>
    </location>
    <ligand>
        <name>cyanocob(III)alamin</name>
        <dbReference type="ChEBI" id="CHEBI:17439"/>
    </ligand>
</feature>
<dbReference type="Gene3D" id="2.170.130.30">
    <property type="match status" value="1"/>
</dbReference>
<feature type="binding site" evidence="7">
    <location>
        <position position="200"/>
    </location>
    <ligand>
        <name>cyanocob(III)alamin</name>
        <dbReference type="ChEBI" id="CHEBI:17439"/>
    </ligand>
</feature>
<evidence type="ECO:0000256" key="4">
    <source>
        <dbReference type="ARBA" id="ARBA00022525"/>
    </source>
</evidence>
<keyword evidence="11" id="KW-1185">Reference proteome</keyword>
<dbReference type="Pfam" id="PF01122">
    <property type="entry name" value="Cobalamin_bind"/>
    <property type="match status" value="1"/>
</dbReference>
<dbReference type="GO" id="GO:0006824">
    <property type="term" value="P:cobalt ion transport"/>
    <property type="evidence" value="ECO:0007669"/>
    <property type="project" value="UniProtKB-KW"/>
</dbReference>
<feature type="non-terminal residue" evidence="10">
    <location>
        <position position="1"/>
    </location>
</feature>
<dbReference type="InterPro" id="IPR027954">
    <property type="entry name" value="Transcobalamin-like_C"/>
</dbReference>
<feature type="region of interest" description="Disordered" evidence="8">
    <location>
        <begin position="72"/>
        <end position="91"/>
    </location>
</feature>
<dbReference type="GO" id="GO:0031419">
    <property type="term" value="F:cobalamin binding"/>
    <property type="evidence" value="ECO:0007669"/>
    <property type="project" value="InterPro"/>
</dbReference>
<organism evidence="10 11">
    <name type="scientific">Alectura lathami</name>
    <name type="common">Australian brush turkey</name>
    <dbReference type="NCBI Taxonomy" id="81907"/>
    <lineage>
        <taxon>Eukaryota</taxon>
        <taxon>Metazoa</taxon>
        <taxon>Chordata</taxon>
        <taxon>Craniata</taxon>
        <taxon>Vertebrata</taxon>
        <taxon>Euteleostomi</taxon>
        <taxon>Archelosauria</taxon>
        <taxon>Archosauria</taxon>
        <taxon>Dinosauria</taxon>
        <taxon>Saurischia</taxon>
        <taxon>Theropoda</taxon>
        <taxon>Coelurosauria</taxon>
        <taxon>Aves</taxon>
        <taxon>Neognathae</taxon>
        <taxon>Galloanserae</taxon>
        <taxon>Galliformes</taxon>
        <taxon>Megapodiidae</taxon>
        <taxon>Alectura</taxon>
    </lineage>
</organism>
<dbReference type="PANTHER" id="PTHR10559:SF15">
    <property type="entry name" value="COBALAMIN BINDING INTRINSIC FACTOR"/>
    <property type="match status" value="1"/>
</dbReference>
<dbReference type="PANTHER" id="PTHR10559">
    <property type="entry name" value="TRANSCOBALAMIN-1/GASTRIC INTRINSIC FACTOR"/>
    <property type="match status" value="1"/>
</dbReference>
<sequence>GVIGNIYSTGLAVQALVAAHEFYAPREWDCPQAVSAITEHRLQLPMAIAQALPGLVGRSYLDAAGLNCSTTAVTATSPQPEPSPEQPVTPQEERNITVHYTITNHLRGQNFSYSIKVEVPAGSVLLAVLEEARDAKPDIFSFETKPTSWGPMVVSIHGLEASDKDRTFWMFLSGTDALQEGVGMYVPRDGEHIQAVFSTY</sequence>
<evidence type="ECO:0000256" key="1">
    <source>
        <dbReference type="ARBA" id="ARBA00004613"/>
    </source>
</evidence>
<comment type="similarity">
    <text evidence="2">Belongs to the eukaryotic cobalamin transport proteins family.</text>
</comment>
<keyword evidence="6 7" id="KW-0170">Cobalt</keyword>
<reference evidence="10 11" key="1">
    <citation type="submission" date="2019-09" db="EMBL/GenBank/DDBJ databases">
        <title>Bird 10,000 Genomes (B10K) Project - Family phase.</title>
        <authorList>
            <person name="Zhang G."/>
        </authorList>
    </citation>
    <scope>NUCLEOTIDE SEQUENCE [LARGE SCALE GENOMIC DNA]</scope>
    <source>
        <strain evidence="10">B10K-DU-001-39</strain>
        <tissue evidence="10">Muscle</tissue>
    </source>
</reference>
<protein>
    <submittedName>
        <fullName evidence="10">IF factor</fullName>
    </submittedName>
</protein>
<dbReference type="EMBL" id="VXAV01003879">
    <property type="protein sequence ID" value="NXL86956.1"/>
    <property type="molecule type" value="Genomic_DNA"/>
</dbReference>
<keyword evidence="3" id="KW-0813">Transport</keyword>
<evidence type="ECO:0000256" key="8">
    <source>
        <dbReference type="SAM" id="MobiDB-lite"/>
    </source>
</evidence>
<dbReference type="OrthoDB" id="6343110at2759"/>
<dbReference type="Gene3D" id="1.50.10.20">
    <property type="match status" value="1"/>
</dbReference>
<evidence type="ECO:0000256" key="3">
    <source>
        <dbReference type="ARBA" id="ARBA00022426"/>
    </source>
</evidence>
<dbReference type="GO" id="GO:0005615">
    <property type="term" value="C:extracellular space"/>
    <property type="evidence" value="ECO:0007669"/>
    <property type="project" value="TreeGrafter"/>
</dbReference>
<comment type="subcellular location">
    <subcellularLocation>
        <location evidence="1">Secreted</location>
    </subcellularLocation>
</comment>
<feature type="binding site" evidence="7">
    <location>
        <position position="50"/>
    </location>
    <ligand>
        <name>cyanocob(III)alamin</name>
        <dbReference type="ChEBI" id="CHEBI:17439"/>
    </ligand>
</feature>
<evidence type="ECO:0000256" key="7">
    <source>
        <dbReference type="PIRSR" id="PIRSR602157-1"/>
    </source>
</evidence>
<keyword evidence="3" id="KW-0171">Cobalt transport</keyword>
<proteinExistence type="inferred from homology"/>
<feature type="domain" description="Transcobalamin-like C-terminal" evidence="9">
    <location>
        <begin position="122"/>
        <end position="194"/>
    </location>
</feature>
<dbReference type="InterPro" id="IPR051588">
    <property type="entry name" value="Cobalamin_Transport"/>
</dbReference>
<keyword evidence="5" id="KW-0732">Signal</keyword>
<evidence type="ECO:0000256" key="2">
    <source>
        <dbReference type="ARBA" id="ARBA00006449"/>
    </source>
</evidence>
<feature type="non-terminal residue" evidence="10">
    <location>
        <position position="200"/>
    </location>
</feature>
<dbReference type="InterPro" id="IPR002157">
    <property type="entry name" value="Cbl-bd_prot"/>
</dbReference>